<dbReference type="PROSITE" id="PS50887">
    <property type="entry name" value="GGDEF"/>
    <property type="match status" value="1"/>
</dbReference>
<dbReference type="InterPro" id="IPR000160">
    <property type="entry name" value="GGDEF_dom"/>
</dbReference>
<evidence type="ECO:0000256" key="3">
    <source>
        <dbReference type="ARBA" id="ARBA00034247"/>
    </source>
</evidence>
<sequence length="635" mass="66296">MTKPMLLAALTAALLACALRGAAAPAQDAPGVDAEAMRCLEMRRGQPAGAMALARRLLDAGALPALTEMKIQVCLGYAAGLAGDVATARAAAARLQDLSRRDDIDPQDRLRVLSNLGAIRQLAGELQGALSAYLEAYASAEATDARAVQVATLVNIGSIHSEHLGAYALAEQYYAQAAALSDAGADHDRATLYYDRVVNLLRMQQPQRARRMLDEARRIAAEERNGLVAARLDAEAAGLLIGTPRQDEAAAALAEAIAVQRALPDPAGEAASLVLRARLERAQDDSAAALASAAAALAAIEGDPAPRERRDALRERLAALHALGRDEEALAASEDLARLQIDALRAFNLDNLALLQAQMQDAAATREALESRHQAELHALQAGRDRTLRDVALGALGLLLVAGLGVALVQRKATRRLRRLSNTDALTGLVNRRAATARLAAGTAAAPAHGDQRDVLMLIDVDHFKAINDRSGHAAGDAVLVALAGTLRQACRPDDLVARWGGEEFLVLARGLTPSGASAVAERLRLAAAAGADDGPRISVSIGFAPCPFFADGTRGGWQDAARIADVALYAAKRAGRDAWTGLWGVDPARGDVAGVLADPDRSAVAGAIEILGAQAPDWRPALAEPAPGSTPTLH</sequence>
<dbReference type="CDD" id="cd01949">
    <property type="entry name" value="GGDEF"/>
    <property type="match status" value="1"/>
</dbReference>
<dbReference type="Gene3D" id="1.25.40.10">
    <property type="entry name" value="Tetratricopeptide repeat domain"/>
    <property type="match status" value="1"/>
</dbReference>
<name>A0A8J8AYF2_9GAMM</name>
<gene>
    <name evidence="8" type="ORF">KB893_002095</name>
    <name evidence="7" type="ORF">KB893_14225</name>
</gene>
<dbReference type="InterPro" id="IPR043128">
    <property type="entry name" value="Rev_trsase/Diguanyl_cyclase"/>
</dbReference>
<keyword evidence="4" id="KW-1133">Transmembrane helix</keyword>
<reference evidence="8 9" key="1">
    <citation type="journal article" date="2021" name="Microbiol. Resour. Announc.">
        <title>Draft Genome Sequence of Coralloluteibacterium stylophorae LMG 29479T.</title>
        <authorList>
            <person name="Karlyshev A.V."/>
            <person name="Kudryashova E.B."/>
            <person name="Ariskina E.V."/>
            <person name="Conroy A.P."/>
            <person name="Abidueva E.Y."/>
        </authorList>
    </citation>
    <scope>NUCLEOTIDE SEQUENCE [LARGE SCALE GENOMIC DNA]</scope>
    <source>
        <strain evidence="8 9">LMG 29479</strain>
    </source>
</reference>
<dbReference type="NCBIfam" id="TIGR00254">
    <property type="entry name" value="GGDEF"/>
    <property type="match status" value="1"/>
</dbReference>
<dbReference type="GO" id="GO:0052621">
    <property type="term" value="F:diguanylate cyclase activity"/>
    <property type="evidence" value="ECO:0007669"/>
    <property type="project" value="UniProtKB-EC"/>
</dbReference>
<evidence type="ECO:0000313" key="9">
    <source>
        <dbReference type="Proteomes" id="UP000675747"/>
    </source>
</evidence>
<keyword evidence="5" id="KW-0732">Signal</keyword>
<dbReference type="PROSITE" id="PS51257">
    <property type="entry name" value="PROKAR_LIPOPROTEIN"/>
    <property type="match status" value="1"/>
</dbReference>
<dbReference type="PANTHER" id="PTHR45138">
    <property type="entry name" value="REGULATORY COMPONENTS OF SENSORY TRANSDUCTION SYSTEM"/>
    <property type="match status" value="1"/>
</dbReference>
<feature type="domain" description="GGDEF" evidence="6">
    <location>
        <begin position="452"/>
        <end position="585"/>
    </location>
</feature>
<feature type="signal peptide" evidence="5">
    <location>
        <begin position="1"/>
        <end position="28"/>
    </location>
</feature>
<feature type="transmembrane region" description="Helical" evidence="4">
    <location>
        <begin position="391"/>
        <end position="409"/>
    </location>
</feature>
<comment type="caution">
    <text evidence="7">The sequence shown here is derived from an EMBL/GenBank/DDBJ whole genome shotgun (WGS) entry which is preliminary data.</text>
</comment>
<dbReference type="FunFam" id="3.30.70.270:FF:000001">
    <property type="entry name" value="Diguanylate cyclase domain protein"/>
    <property type="match status" value="1"/>
</dbReference>
<dbReference type="EMBL" id="JAGQFT010000159">
    <property type="protein sequence ID" value="MBR0563661.1"/>
    <property type="molecule type" value="Genomic_DNA"/>
</dbReference>
<comment type="cofactor">
    <cofactor evidence="1">
        <name>Mg(2+)</name>
        <dbReference type="ChEBI" id="CHEBI:18420"/>
    </cofactor>
</comment>
<reference evidence="7" key="2">
    <citation type="submission" date="2021-04" db="EMBL/GenBank/DDBJ databases">
        <authorList>
            <person name="Karlyshev A.V."/>
        </authorList>
    </citation>
    <scope>NUCLEOTIDE SEQUENCE</scope>
    <source>
        <strain evidence="7">LMG 29479</strain>
    </source>
</reference>
<dbReference type="SMART" id="SM00267">
    <property type="entry name" value="GGDEF"/>
    <property type="match status" value="1"/>
</dbReference>
<dbReference type="InterPro" id="IPR029787">
    <property type="entry name" value="Nucleotide_cyclase"/>
</dbReference>
<evidence type="ECO:0000313" key="8">
    <source>
        <dbReference type="EMBL" id="MBS7455924.1"/>
    </source>
</evidence>
<dbReference type="SUPFAM" id="SSF48452">
    <property type="entry name" value="TPR-like"/>
    <property type="match status" value="2"/>
</dbReference>
<evidence type="ECO:0000259" key="6">
    <source>
        <dbReference type="PROSITE" id="PS50887"/>
    </source>
</evidence>
<dbReference type="EMBL" id="JAGQFT020000001">
    <property type="protein sequence ID" value="MBS7455924.1"/>
    <property type="molecule type" value="Genomic_DNA"/>
</dbReference>
<evidence type="ECO:0000313" key="7">
    <source>
        <dbReference type="EMBL" id="MBR0563661.1"/>
    </source>
</evidence>
<evidence type="ECO:0000256" key="1">
    <source>
        <dbReference type="ARBA" id="ARBA00001946"/>
    </source>
</evidence>
<keyword evidence="9" id="KW-1185">Reference proteome</keyword>
<evidence type="ECO:0000256" key="5">
    <source>
        <dbReference type="SAM" id="SignalP"/>
    </source>
</evidence>
<dbReference type="Gene3D" id="3.30.70.270">
    <property type="match status" value="1"/>
</dbReference>
<organism evidence="7">
    <name type="scientific">Coralloluteibacterium stylophorae</name>
    <dbReference type="NCBI Taxonomy" id="1776034"/>
    <lineage>
        <taxon>Bacteria</taxon>
        <taxon>Pseudomonadati</taxon>
        <taxon>Pseudomonadota</taxon>
        <taxon>Gammaproteobacteria</taxon>
        <taxon>Lysobacterales</taxon>
        <taxon>Lysobacteraceae</taxon>
        <taxon>Coralloluteibacterium</taxon>
    </lineage>
</organism>
<feature type="chain" id="PRO_5042774394" description="diguanylate cyclase" evidence="5">
    <location>
        <begin position="29"/>
        <end position="635"/>
    </location>
</feature>
<accession>A0A8J8AYF2</accession>
<keyword evidence="4" id="KW-0812">Transmembrane</keyword>
<dbReference type="Proteomes" id="UP000675747">
    <property type="component" value="Unassembled WGS sequence"/>
</dbReference>
<dbReference type="RefSeq" id="WP_211927560.1">
    <property type="nucleotide sequence ID" value="NZ_JAGQFT020000001.1"/>
</dbReference>
<evidence type="ECO:0000256" key="4">
    <source>
        <dbReference type="SAM" id="Phobius"/>
    </source>
</evidence>
<comment type="catalytic activity">
    <reaction evidence="3">
        <text>2 GTP = 3',3'-c-di-GMP + 2 diphosphate</text>
        <dbReference type="Rhea" id="RHEA:24898"/>
        <dbReference type="ChEBI" id="CHEBI:33019"/>
        <dbReference type="ChEBI" id="CHEBI:37565"/>
        <dbReference type="ChEBI" id="CHEBI:58805"/>
        <dbReference type="EC" id="2.7.7.65"/>
    </reaction>
</comment>
<dbReference type="Pfam" id="PF00990">
    <property type="entry name" value="GGDEF"/>
    <property type="match status" value="1"/>
</dbReference>
<protein>
    <recommendedName>
        <fullName evidence="2">diguanylate cyclase</fullName>
        <ecNumber evidence="2">2.7.7.65</ecNumber>
    </recommendedName>
</protein>
<proteinExistence type="predicted"/>
<dbReference type="EC" id="2.7.7.65" evidence="2"/>
<dbReference type="InterPro" id="IPR011990">
    <property type="entry name" value="TPR-like_helical_dom_sf"/>
</dbReference>
<evidence type="ECO:0000256" key="2">
    <source>
        <dbReference type="ARBA" id="ARBA00012528"/>
    </source>
</evidence>
<dbReference type="PANTHER" id="PTHR45138:SF9">
    <property type="entry name" value="DIGUANYLATE CYCLASE DGCM-RELATED"/>
    <property type="match status" value="1"/>
</dbReference>
<dbReference type="AlphaFoldDB" id="A0A8J8AYF2"/>
<dbReference type="SUPFAM" id="SSF55073">
    <property type="entry name" value="Nucleotide cyclase"/>
    <property type="match status" value="1"/>
</dbReference>
<dbReference type="InterPro" id="IPR050469">
    <property type="entry name" value="Diguanylate_Cyclase"/>
</dbReference>
<keyword evidence="4" id="KW-0472">Membrane</keyword>